<evidence type="ECO:0008006" key="3">
    <source>
        <dbReference type="Google" id="ProtNLM"/>
    </source>
</evidence>
<gene>
    <name evidence="1" type="ORF">X841_04170</name>
</gene>
<dbReference type="AlphaFoldDB" id="A0A0E2QIC9"/>
<dbReference type="Proteomes" id="UP000024559">
    <property type="component" value="Chromosome"/>
</dbReference>
<accession>A0A0E2QIC9</accession>
<organism evidence="1 2">
    <name type="scientific">Streptococcus thermophilus M17PTZA496</name>
    <dbReference type="NCBI Taxonomy" id="1433289"/>
    <lineage>
        <taxon>Bacteria</taxon>
        <taxon>Bacillati</taxon>
        <taxon>Bacillota</taxon>
        <taxon>Bacilli</taxon>
        <taxon>Lactobacillales</taxon>
        <taxon>Streptococcaceae</taxon>
        <taxon>Streptococcus</taxon>
    </lineage>
</organism>
<reference evidence="2" key="1">
    <citation type="submission" date="2013-12" db="EMBL/GenBank/DDBJ databases">
        <title>Genome sequences of Streptococcus thermophilus strains MTH17CL396 and M17PTZA496 isolated from Fontina cheese in Valle d'Aosta region (Italy).</title>
        <authorList>
            <person name="Treu L."/>
            <person name="Giacomini A."/>
            <person name="Corich V."/>
            <person name="Vendramin V."/>
            <person name="Bovo B."/>
        </authorList>
    </citation>
    <scope>NUCLEOTIDE SEQUENCE [LARGE SCALE GENOMIC DNA]</scope>
    <source>
        <strain evidence="2">M17PTZA496</strain>
    </source>
</reference>
<comment type="caution">
    <text evidence="1">The sequence shown here is derived from an EMBL/GenBank/DDBJ whole genome shotgun (WGS) entry which is preliminary data.</text>
</comment>
<dbReference type="HOGENOM" id="CLU_080145_0_0_9"/>
<dbReference type="EMBL" id="AZJT01000027">
    <property type="protein sequence ID" value="ETW90420.1"/>
    <property type="molecule type" value="Genomic_DNA"/>
</dbReference>
<protein>
    <recommendedName>
        <fullName evidence="3">Class I SAM-dependent methyltransferase</fullName>
    </recommendedName>
</protein>
<sequence>MKNIKDSITTAPRTGVLADFFEKTALGELGEPNNTYLGDINLFKNDEKMSSFYLNHRKLQGQFDKHFYSSIPFILEEECRVGSALKDYLEKRDGTQYLYVLGAAEGTMARTIGNLSNGKIKTLSCSPTKANQDNFFRYGKPLHSKFILSPYNKITNSNIRELFPNFNGFDVIIEDTTFQMYSPDRAKQIKFTKEKLKKDGIIGFIEKFSNKDITEFLKREHIKDSLFKNRFFSQKAIQLKKDNVLTNMNNGLVTIDTFKNILADFFNYAVINWNSGNFYTIYASNSKNNLLSFLSNMTPALTPNQFVHTDLPVALLNLNKNEIKYRVIKEK</sequence>
<name>A0A0E2QIC9_STRTR</name>
<dbReference type="PATRIC" id="fig|1433289.7.peg.840"/>
<dbReference type="RefSeq" id="WP_198507016.1">
    <property type="nucleotide sequence ID" value="NZ_CM002372.1"/>
</dbReference>
<proteinExistence type="predicted"/>
<evidence type="ECO:0000313" key="2">
    <source>
        <dbReference type="Proteomes" id="UP000024559"/>
    </source>
</evidence>
<evidence type="ECO:0000313" key="1">
    <source>
        <dbReference type="EMBL" id="ETW90420.1"/>
    </source>
</evidence>